<name>A0A8B7PP18_HYAAZ</name>
<dbReference type="Pfam" id="PF25870">
    <property type="entry name" value="WHD_UFL1_5th"/>
    <property type="match status" value="1"/>
</dbReference>
<dbReference type="GO" id="GO:0005789">
    <property type="term" value="C:endoplasmic reticulum membrane"/>
    <property type="evidence" value="ECO:0007669"/>
    <property type="project" value="TreeGrafter"/>
</dbReference>
<dbReference type="InterPro" id="IPR056761">
    <property type="entry name" value="Ufl1-like_C"/>
</dbReference>
<keyword evidence="4" id="KW-0808">Transferase</keyword>
<feature type="domain" description="E3 UFM1-protein ligase 1-like" evidence="9">
    <location>
        <begin position="563"/>
        <end position="684"/>
    </location>
</feature>
<dbReference type="GO" id="GO:0032434">
    <property type="term" value="P:regulation of proteasomal ubiquitin-dependent protein catabolic process"/>
    <property type="evidence" value="ECO:0007669"/>
    <property type="project" value="TreeGrafter"/>
</dbReference>
<dbReference type="OMA" id="CILHASG"/>
<evidence type="ECO:0000256" key="6">
    <source>
        <dbReference type="ARBA" id="ARBA00030452"/>
    </source>
</evidence>
<comment type="function">
    <text evidence="1">E3 UFM1-protein ligase that mediates ufmylation of target proteins.</text>
</comment>
<protein>
    <recommendedName>
        <fullName evidence="3">E3 UFM1-protein ligase 1 homolog</fullName>
    </recommendedName>
    <alternativeName>
        <fullName evidence="6">E3 UFM1-protein transferase 1 homolog</fullName>
    </alternativeName>
</protein>
<dbReference type="GO" id="GO:1990592">
    <property type="term" value="P:protein K69-linked ufmylation"/>
    <property type="evidence" value="ECO:0007669"/>
    <property type="project" value="TreeGrafter"/>
</dbReference>
<dbReference type="InterPro" id="IPR056579">
    <property type="entry name" value="Ufl1_N"/>
</dbReference>
<evidence type="ECO:0000313" key="11">
    <source>
        <dbReference type="Proteomes" id="UP000694843"/>
    </source>
</evidence>
<gene>
    <name evidence="12" type="primary">LOC108682422</name>
</gene>
<evidence type="ECO:0000256" key="1">
    <source>
        <dbReference type="ARBA" id="ARBA00003950"/>
    </source>
</evidence>
<evidence type="ECO:0000256" key="3">
    <source>
        <dbReference type="ARBA" id="ARBA00014160"/>
    </source>
</evidence>
<evidence type="ECO:0000259" key="8">
    <source>
        <dbReference type="Pfam" id="PF09743"/>
    </source>
</evidence>
<dbReference type="GO" id="GO:0034976">
    <property type="term" value="P:response to endoplasmic reticulum stress"/>
    <property type="evidence" value="ECO:0007669"/>
    <property type="project" value="TreeGrafter"/>
</dbReference>
<dbReference type="CTD" id="23376"/>
<evidence type="ECO:0000256" key="7">
    <source>
        <dbReference type="SAM" id="MobiDB-lite"/>
    </source>
</evidence>
<feature type="compositionally biased region" description="Basic and acidic residues" evidence="7">
    <location>
        <begin position="424"/>
        <end position="437"/>
    </location>
</feature>
<dbReference type="KEGG" id="hazt:108682422"/>
<evidence type="ECO:0000259" key="9">
    <source>
        <dbReference type="Pfam" id="PF23659"/>
    </source>
</evidence>
<dbReference type="AlphaFoldDB" id="A0A8B7PP18"/>
<feature type="domain" description="E3 UFM1-protein ligase-like C-terminal" evidence="10">
    <location>
        <begin position="691"/>
        <end position="795"/>
    </location>
</feature>
<evidence type="ECO:0000256" key="4">
    <source>
        <dbReference type="ARBA" id="ARBA00022679"/>
    </source>
</evidence>
<dbReference type="GO" id="GO:0016874">
    <property type="term" value="F:ligase activity"/>
    <property type="evidence" value="ECO:0007669"/>
    <property type="project" value="UniProtKB-KW"/>
</dbReference>
<organism evidence="11 12">
    <name type="scientific">Hyalella azteca</name>
    <name type="common">Amphipod</name>
    <dbReference type="NCBI Taxonomy" id="294128"/>
    <lineage>
        <taxon>Eukaryota</taxon>
        <taxon>Metazoa</taxon>
        <taxon>Ecdysozoa</taxon>
        <taxon>Arthropoda</taxon>
        <taxon>Crustacea</taxon>
        <taxon>Multicrustacea</taxon>
        <taxon>Malacostraca</taxon>
        <taxon>Eumalacostraca</taxon>
        <taxon>Peracarida</taxon>
        <taxon>Amphipoda</taxon>
        <taxon>Senticaudata</taxon>
        <taxon>Talitrida</taxon>
        <taxon>Talitroidea</taxon>
        <taxon>Hyalellidae</taxon>
        <taxon>Hyalella</taxon>
    </lineage>
</organism>
<keyword evidence="11" id="KW-1185">Reference proteome</keyword>
<feature type="compositionally biased region" description="Acidic residues" evidence="7">
    <location>
        <begin position="473"/>
        <end position="482"/>
    </location>
</feature>
<evidence type="ECO:0000256" key="5">
    <source>
        <dbReference type="ARBA" id="ARBA00022786"/>
    </source>
</evidence>
<accession>A0A8B7PP18</accession>
<keyword evidence="5" id="KW-0833">Ubl conjugation pathway</keyword>
<reference evidence="12" key="1">
    <citation type="submission" date="2025-08" db="UniProtKB">
        <authorList>
            <consortium name="RefSeq"/>
        </authorList>
    </citation>
    <scope>IDENTIFICATION</scope>
    <source>
        <tissue evidence="12">Whole organism</tissue>
    </source>
</reference>
<dbReference type="GeneID" id="108682422"/>
<dbReference type="GO" id="GO:0061666">
    <property type="term" value="F:UFM1 ligase activity"/>
    <property type="evidence" value="ECO:0007669"/>
    <property type="project" value="InterPro"/>
</dbReference>
<dbReference type="OrthoDB" id="10258297at2759"/>
<dbReference type="RefSeq" id="XP_018027072.1">
    <property type="nucleotide sequence ID" value="XM_018171583.2"/>
</dbReference>
<sequence length="808" mass="88550">MSSADWEEVKRLAADFQRAQLAKSAERLSERNCVELINKLQELHLLKLHYTCDGKSYITPQQLQKEILDEVFLAGGRMTLVDLSRLLGVDLNIVSEEAAALVQSHGNLQLIFGQIISKDFKNALVEDVNERLIKNGSVSVDELTAEYELPVEYLRTLLESRVGHGLMAVQDSNTPGFFYTAQYLERVRSSIRGLMTAVTVPTSVQRLMQLYPCNAKLFMGSVERLVSSGRVSGELIGGKQNRHYSFVPSLHSRTQSALIDAFWNQNGYLEFEFVKRLGIEDAAGFLSRRYGGHNELMLEGVCVGEPLLQRLTTALEEALATHTFFDAAMVLPSCFSSEHISSLLEFALQQCGSQVAGNNSVPKGKRSMLMSGSKSERPLVLGSCVLSGVLVAGLKEALTTDMAERARKLVAAGGFKPKPLGGKMKLDDGEPASSKKEERRKKAAGGKTGGGTQGRETKTRSTKGHKGRRGAQDDDGLDDDATESTSSAAGPMKFPDVEFLPFDELKSKLSDMPELTDADEELLEALTTELHQWSRKVYKDVCVQLYESLGSGAAGGGGRKTFQQLQERVLALLTTCRLAEMAIKEFQGDTALQLSRHLLRTYGAELLAELLLNTAELPQQDPVLPKDLTAEARVKLISGLRPVAEGGCRETMLAAHKTLAGSDLAAYFSAVEIAIQDSGIMIPKKKDTKKDRQLLSSHRAGLVEQLSTCCDPALCLHLASLLLFHSSTGKLLHASGKFVPSVLAFLRPHLGDELNDLVHRYQELVMKKLTSGIEGDDDLNAVNQQLEELTPCLKDKTITFRKYSSEAS</sequence>
<dbReference type="PANTHER" id="PTHR31057:SF0">
    <property type="entry name" value="E3 UFM1-PROTEIN LIGASE 1"/>
    <property type="match status" value="1"/>
</dbReference>
<dbReference type="Pfam" id="PF23659">
    <property type="entry name" value="UFL1"/>
    <property type="match status" value="1"/>
</dbReference>
<feature type="compositionally biased region" description="Basic residues" evidence="7">
    <location>
        <begin position="460"/>
        <end position="469"/>
    </location>
</feature>
<feature type="domain" description="E3 UFM1-protein ligase 1-like N-terminal" evidence="8">
    <location>
        <begin position="8"/>
        <end position="285"/>
    </location>
</feature>
<dbReference type="PANTHER" id="PTHR31057">
    <property type="entry name" value="E3 UFM1-PROTEIN LIGASE 1"/>
    <property type="match status" value="1"/>
</dbReference>
<feature type="region of interest" description="Disordered" evidence="7">
    <location>
        <begin position="417"/>
        <end position="495"/>
    </location>
</feature>
<proteinExistence type="inferred from homology"/>
<evidence type="ECO:0000256" key="2">
    <source>
        <dbReference type="ARBA" id="ARBA00010789"/>
    </source>
</evidence>
<dbReference type="Proteomes" id="UP000694843">
    <property type="component" value="Unplaced"/>
</dbReference>
<dbReference type="InterPro" id="IPR056580">
    <property type="entry name" value="Ufl1_dom"/>
</dbReference>
<evidence type="ECO:0000259" key="10">
    <source>
        <dbReference type="Pfam" id="PF25041"/>
    </source>
</evidence>
<dbReference type="Pfam" id="PF25041">
    <property type="entry name" value="UFL1_C"/>
    <property type="match status" value="1"/>
</dbReference>
<comment type="similarity">
    <text evidence="2">Belongs to the UFL1 family.</text>
</comment>
<dbReference type="Pfam" id="PF09743">
    <property type="entry name" value="E3_UFM1_ligase"/>
    <property type="match status" value="1"/>
</dbReference>
<keyword evidence="12" id="KW-0436">Ligase</keyword>
<dbReference type="InterPro" id="IPR018611">
    <property type="entry name" value="Ufl1"/>
</dbReference>
<evidence type="ECO:0000313" key="12">
    <source>
        <dbReference type="RefSeq" id="XP_018027072.1"/>
    </source>
</evidence>